<dbReference type="EMBL" id="JAGPNK010000004">
    <property type="protein sequence ID" value="KAH7323026.1"/>
    <property type="molecule type" value="Genomic_DNA"/>
</dbReference>
<gene>
    <name evidence="3" type="ORF">B0I35DRAFT_476921</name>
</gene>
<proteinExistence type="predicted"/>
<evidence type="ECO:0008006" key="5">
    <source>
        <dbReference type="Google" id="ProtNLM"/>
    </source>
</evidence>
<feature type="compositionally biased region" description="Low complexity" evidence="1">
    <location>
        <begin position="21"/>
        <end position="39"/>
    </location>
</feature>
<organism evidence="3 4">
    <name type="scientific">Stachybotrys elegans</name>
    <dbReference type="NCBI Taxonomy" id="80388"/>
    <lineage>
        <taxon>Eukaryota</taxon>
        <taxon>Fungi</taxon>
        <taxon>Dikarya</taxon>
        <taxon>Ascomycota</taxon>
        <taxon>Pezizomycotina</taxon>
        <taxon>Sordariomycetes</taxon>
        <taxon>Hypocreomycetidae</taxon>
        <taxon>Hypocreales</taxon>
        <taxon>Stachybotryaceae</taxon>
        <taxon>Stachybotrys</taxon>
    </lineage>
</organism>
<name>A0A8K0WT32_9HYPO</name>
<keyword evidence="2" id="KW-0472">Membrane</keyword>
<feature type="transmembrane region" description="Helical" evidence="2">
    <location>
        <begin position="163"/>
        <end position="189"/>
    </location>
</feature>
<keyword evidence="2" id="KW-1133">Transmembrane helix</keyword>
<feature type="region of interest" description="Disordered" evidence="1">
    <location>
        <begin position="1"/>
        <end position="84"/>
    </location>
</feature>
<evidence type="ECO:0000256" key="2">
    <source>
        <dbReference type="SAM" id="Phobius"/>
    </source>
</evidence>
<sequence>MDPFDNASVIASTTGSGVAHGTGSRTTSGTTGLSLATPSPSSFPHPPLQLPEPVAAATTTTKNPTSPTTAAAAAASKPGAHKPSRIVSWSDRGRRRTAAAAADQQEKYTFYRDPTPPPPPTFEQPSLKGAPLIADDAYDYRYDHVAPPAPLPVARVCGLPRRVFLMLLAAIVLVVVLAVGIGVGVGVGVNGDSEDGPDRQDNAESNLSIPPSSTNPPSSTESSSVSTSSPSSTRPSTELPTTVTSNPAITTLVACPAANGTTFDVPGSDARFLRLCGVDYTGPRGAVDLANVWTPTMEDCMIQCAGYTGCEACSWGVIEDDPGSYHRCWMKKNIRASSDVRDGWAFGILLED</sequence>
<feature type="region of interest" description="Disordered" evidence="1">
    <location>
        <begin position="97"/>
        <end position="128"/>
    </location>
</feature>
<feature type="compositionally biased region" description="Pro residues" evidence="1">
    <location>
        <begin position="41"/>
        <end position="50"/>
    </location>
</feature>
<feature type="compositionally biased region" description="Low complexity" evidence="1">
    <location>
        <begin position="55"/>
        <end position="78"/>
    </location>
</feature>
<feature type="region of interest" description="Disordered" evidence="1">
    <location>
        <begin position="190"/>
        <end position="243"/>
    </location>
</feature>
<accession>A0A8K0WT32</accession>
<comment type="caution">
    <text evidence="3">The sequence shown here is derived from an EMBL/GenBank/DDBJ whole genome shotgun (WGS) entry which is preliminary data.</text>
</comment>
<keyword evidence="4" id="KW-1185">Reference proteome</keyword>
<dbReference type="AlphaFoldDB" id="A0A8K0WT32"/>
<protein>
    <recommendedName>
        <fullName evidence="5">Apple domain-containing protein</fullName>
    </recommendedName>
</protein>
<keyword evidence="2" id="KW-0812">Transmembrane</keyword>
<evidence type="ECO:0000313" key="3">
    <source>
        <dbReference type="EMBL" id="KAH7323026.1"/>
    </source>
</evidence>
<feature type="compositionally biased region" description="Low complexity" evidence="1">
    <location>
        <begin position="205"/>
        <end position="242"/>
    </location>
</feature>
<evidence type="ECO:0000313" key="4">
    <source>
        <dbReference type="Proteomes" id="UP000813444"/>
    </source>
</evidence>
<dbReference type="OrthoDB" id="3499003at2759"/>
<dbReference type="Proteomes" id="UP000813444">
    <property type="component" value="Unassembled WGS sequence"/>
</dbReference>
<reference evidence="3" key="1">
    <citation type="journal article" date="2021" name="Nat. Commun.">
        <title>Genetic determinants of endophytism in the Arabidopsis root mycobiome.</title>
        <authorList>
            <person name="Mesny F."/>
            <person name="Miyauchi S."/>
            <person name="Thiergart T."/>
            <person name="Pickel B."/>
            <person name="Atanasova L."/>
            <person name="Karlsson M."/>
            <person name="Huettel B."/>
            <person name="Barry K.W."/>
            <person name="Haridas S."/>
            <person name="Chen C."/>
            <person name="Bauer D."/>
            <person name="Andreopoulos W."/>
            <person name="Pangilinan J."/>
            <person name="LaButti K."/>
            <person name="Riley R."/>
            <person name="Lipzen A."/>
            <person name="Clum A."/>
            <person name="Drula E."/>
            <person name="Henrissat B."/>
            <person name="Kohler A."/>
            <person name="Grigoriev I.V."/>
            <person name="Martin F.M."/>
            <person name="Hacquard S."/>
        </authorList>
    </citation>
    <scope>NUCLEOTIDE SEQUENCE</scope>
    <source>
        <strain evidence="3">MPI-CAGE-CH-0235</strain>
    </source>
</reference>
<evidence type="ECO:0000256" key="1">
    <source>
        <dbReference type="SAM" id="MobiDB-lite"/>
    </source>
</evidence>